<evidence type="ECO:0000256" key="10">
    <source>
        <dbReference type="SAM" id="Phobius"/>
    </source>
</evidence>
<dbReference type="InterPro" id="IPR000528">
    <property type="entry name" value="Plant_nsLTP"/>
</dbReference>
<feature type="region of interest" description="Disordered" evidence="9">
    <location>
        <begin position="126"/>
        <end position="186"/>
    </location>
</feature>
<dbReference type="SUPFAM" id="SSF47699">
    <property type="entry name" value="Bifunctional inhibitor/lipid-transfer protein/seed storage 2S albumin"/>
    <property type="match status" value="1"/>
</dbReference>
<feature type="chain" id="PRO_5022701890" description="Bifunctional inhibitor/plant lipid transfer protein/seed storage helical domain-containing protein" evidence="11">
    <location>
        <begin position="20"/>
        <end position="218"/>
    </location>
</feature>
<dbReference type="PRINTS" id="PR00382">
    <property type="entry name" value="LIPIDTRNSFER"/>
</dbReference>
<evidence type="ECO:0000256" key="11">
    <source>
        <dbReference type="SAM" id="SignalP"/>
    </source>
</evidence>
<dbReference type="PANTHER" id="PTHR33044">
    <property type="entry name" value="BIFUNCTIONAL INHIBITOR/LIPID-TRANSFER PROTEIN/SEED STORAGE 2S ALBUMIN SUPERFAMILY PROTEIN-RELATED"/>
    <property type="match status" value="1"/>
</dbReference>
<evidence type="ECO:0000256" key="4">
    <source>
        <dbReference type="ARBA" id="ARBA00022622"/>
    </source>
</evidence>
<proteinExistence type="inferred from homology"/>
<keyword evidence="10" id="KW-1133">Transmembrane helix</keyword>
<accession>A0A5D2QJ14</accession>
<protein>
    <recommendedName>
        <fullName evidence="12">Bifunctional inhibitor/plant lipid transfer protein/seed storage helical domain-containing protein</fullName>
    </recommendedName>
</protein>
<evidence type="ECO:0000256" key="6">
    <source>
        <dbReference type="ARBA" id="ARBA00023157"/>
    </source>
</evidence>
<dbReference type="GO" id="GO:0006869">
    <property type="term" value="P:lipid transport"/>
    <property type="evidence" value="ECO:0007669"/>
    <property type="project" value="InterPro"/>
</dbReference>
<feature type="compositionally biased region" description="Polar residues" evidence="9">
    <location>
        <begin position="126"/>
        <end position="150"/>
    </location>
</feature>
<evidence type="ECO:0000313" key="13">
    <source>
        <dbReference type="EMBL" id="TYI28486.1"/>
    </source>
</evidence>
<keyword evidence="6" id="KW-1015">Disulfide bond</keyword>
<evidence type="ECO:0000256" key="7">
    <source>
        <dbReference type="ARBA" id="ARBA00023180"/>
    </source>
</evidence>
<evidence type="ECO:0000313" key="14">
    <source>
        <dbReference type="Proteomes" id="UP000322667"/>
    </source>
</evidence>
<keyword evidence="14" id="KW-1185">Reference proteome</keyword>
<comment type="similarity">
    <text evidence="2">Belongs to the plant LTP family.</text>
</comment>
<feature type="transmembrane region" description="Helical" evidence="10">
    <location>
        <begin position="197"/>
        <end position="217"/>
    </location>
</feature>
<dbReference type="Pfam" id="PF14368">
    <property type="entry name" value="LTP_2"/>
    <property type="match status" value="1"/>
</dbReference>
<keyword evidence="5 11" id="KW-0732">Signal</keyword>
<organism evidence="13 14">
    <name type="scientific">Gossypium tomentosum</name>
    <name type="common">Hawaiian cotton</name>
    <name type="synonym">Gossypium sandvicense</name>
    <dbReference type="NCBI Taxonomy" id="34277"/>
    <lineage>
        <taxon>Eukaryota</taxon>
        <taxon>Viridiplantae</taxon>
        <taxon>Streptophyta</taxon>
        <taxon>Embryophyta</taxon>
        <taxon>Tracheophyta</taxon>
        <taxon>Spermatophyta</taxon>
        <taxon>Magnoliopsida</taxon>
        <taxon>eudicotyledons</taxon>
        <taxon>Gunneridae</taxon>
        <taxon>Pentapetalae</taxon>
        <taxon>rosids</taxon>
        <taxon>malvids</taxon>
        <taxon>Malvales</taxon>
        <taxon>Malvaceae</taxon>
        <taxon>Malvoideae</taxon>
        <taxon>Gossypium</taxon>
    </lineage>
</organism>
<gene>
    <name evidence="13" type="ORF">ES332_A05G247900v1</name>
</gene>
<dbReference type="Gene3D" id="1.10.110.10">
    <property type="entry name" value="Plant lipid-transfer and hydrophobic proteins"/>
    <property type="match status" value="1"/>
</dbReference>
<comment type="subcellular location">
    <subcellularLocation>
        <location evidence="1">Cell membrane</location>
        <topology evidence="1">Lipid-anchor</topology>
        <topology evidence="1">GPI-anchor</topology>
    </subcellularLocation>
</comment>
<keyword evidence="10" id="KW-0812">Transmembrane</keyword>
<keyword evidence="4" id="KW-0336">GPI-anchor</keyword>
<dbReference type="Proteomes" id="UP000322667">
    <property type="component" value="Chromosome A05"/>
</dbReference>
<evidence type="ECO:0000259" key="12">
    <source>
        <dbReference type="Pfam" id="PF14368"/>
    </source>
</evidence>
<evidence type="ECO:0000256" key="2">
    <source>
        <dbReference type="ARBA" id="ARBA00009748"/>
    </source>
</evidence>
<feature type="domain" description="Bifunctional inhibitor/plant lipid transfer protein/seed storage helical" evidence="12">
    <location>
        <begin position="14"/>
        <end position="106"/>
    </location>
</feature>
<dbReference type="GO" id="GO:0005886">
    <property type="term" value="C:plasma membrane"/>
    <property type="evidence" value="ECO:0007669"/>
    <property type="project" value="UniProtKB-SubCell"/>
</dbReference>
<sequence>MKSIIVIFILMFCITVTKAEMSPSFSPSVSCSAIIYDMIDCVLFLSGDSTKDKPTTACCSGFKIMLETNVKCFCEALKSSAELCADVNLTKAVMLPSACEVSASPMNNFSSPPSVALVANPSPSESPVANSVERSIAPVSSRTPTPSALATPTEEVTPTPSSPDKKITPTPSTPSEEAIKHAPSPNPSGSYSVSSDFFAFFSVSVISFYYILIYFFFF</sequence>
<evidence type="ECO:0000256" key="3">
    <source>
        <dbReference type="ARBA" id="ARBA00022475"/>
    </source>
</evidence>
<evidence type="ECO:0000256" key="5">
    <source>
        <dbReference type="ARBA" id="ARBA00022729"/>
    </source>
</evidence>
<evidence type="ECO:0000256" key="8">
    <source>
        <dbReference type="ARBA" id="ARBA00023288"/>
    </source>
</evidence>
<dbReference type="InterPro" id="IPR016140">
    <property type="entry name" value="Bifunc_inhib/LTP/seed_store"/>
</dbReference>
<keyword evidence="8" id="KW-0449">Lipoprotein</keyword>
<keyword evidence="7" id="KW-0325">Glycoprotein</keyword>
<dbReference type="AlphaFoldDB" id="A0A5D2QJ14"/>
<dbReference type="EMBL" id="CM017614">
    <property type="protein sequence ID" value="TYI28486.1"/>
    <property type="molecule type" value="Genomic_DNA"/>
</dbReference>
<dbReference type="CDD" id="cd00010">
    <property type="entry name" value="AAI_LTSS"/>
    <property type="match status" value="1"/>
</dbReference>
<keyword evidence="10" id="KW-0472">Membrane</keyword>
<evidence type="ECO:0000256" key="9">
    <source>
        <dbReference type="SAM" id="MobiDB-lite"/>
    </source>
</evidence>
<dbReference type="GO" id="GO:0008289">
    <property type="term" value="F:lipid binding"/>
    <property type="evidence" value="ECO:0007669"/>
    <property type="project" value="InterPro"/>
</dbReference>
<dbReference type="InterPro" id="IPR043325">
    <property type="entry name" value="LTSS"/>
</dbReference>
<name>A0A5D2QJ14_GOSTO</name>
<feature type="signal peptide" evidence="11">
    <location>
        <begin position="1"/>
        <end position="19"/>
    </location>
</feature>
<keyword evidence="3" id="KW-1003">Cell membrane</keyword>
<dbReference type="InterPro" id="IPR036312">
    <property type="entry name" value="Bifun_inhib/LTP/seed_sf"/>
</dbReference>
<evidence type="ECO:0000256" key="1">
    <source>
        <dbReference type="ARBA" id="ARBA00004609"/>
    </source>
</evidence>
<reference evidence="13 14" key="1">
    <citation type="submission" date="2019-07" db="EMBL/GenBank/DDBJ databases">
        <title>WGS assembly of Gossypium tomentosum.</title>
        <authorList>
            <person name="Chen Z.J."/>
            <person name="Sreedasyam A."/>
            <person name="Ando A."/>
            <person name="Song Q."/>
            <person name="De L."/>
            <person name="Hulse-Kemp A."/>
            <person name="Ding M."/>
            <person name="Ye W."/>
            <person name="Kirkbride R."/>
            <person name="Jenkins J."/>
            <person name="Plott C."/>
            <person name="Lovell J."/>
            <person name="Lin Y.-M."/>
            <person name="Vaughn R."/>
            <person name="Liu B."/>
            <person name="Li W."/>
            <person name="Simpson S."/>
            <person name="Scheffler B."/>
            <person name="Saski C."/>
            <person name="Grover C."/>
            <person name="Hu G."/>
            <person name="Conover J."/>
            <person name="Carlson J."/>
            <person name="Shu S."/>
            <person name="Boston L."/>
            <person name="Williams M."/>
            <person name="Peterson D."/>
            <person name="Mcgee K."/>
            <person name="Jones D."/>
            <person name="Wendel J."/>
            <person name="Stelly D."/>
            <person name="Grimwood J."/>
            <person name="Schmutz J."/>
        </authorList>
    </citation>
    <scope>NUCLEOTIDE SEQUENCE [LARGE SCALE GENOMIC DNA]</scope>
    <source>
        <strain evidence="13">7179.01</strain>
    </source>
</reference>
<dbReference type="GO" id="GO:0098552">
    <property type="term" value="C:side of membrane"/>
    <property type="evidence" value="ECO:0007669"/>
    <property type="project" value="UniProtKB-KW"/>
</dbReference>